<dbReference type="AlphaFoldDB" id="A0A0F9J006"/>
<evidence type="ECO:0008006" key="4">
    <source>
        <dbReference type="Google" id="ProtNLM"/>
    </source>
</evidence>
<accession>A0A0F9J006</accession>
<organism evidence="3">
    <name type="scientific">marine sediment metagenome</name>
    <dbReference type="NCBI Taxonomy" id="412755"/>
    <lineage>
        <taxon>unclassified sequences</taxon>
        <taxon>metagenomes</taxon>
        <taxon>ecological metagenomes</taxon>
    </lineage>
</organism>
<dbReference type="Pfam" id="PF00166">
    <property type="entry name" value="Cpn10"/>
    <property type="match status" value="1"/>
</dbReference>
<evidence type="ECO:0000313" key="3">
    <source>
        <dbReference type="EMBL" id="KKL99240.1"/>
    </source>
</evidence>
<comment type="similarity">
    <text evidence="1">Belongs to the GroES chaperonin family.</text>
</comment>
<reference evidence="3" key="1">
    <citation type="journal article" date="2015" name="Nature">
        <title>Complex archaea that bridge the gap between prokaryotes and eukaryotes.</title>
        <authorList>
            <person name="Spang A."/>
            <person name="Saw J.H."/>
            <person name="Jorgensen S.L."/>
            <person name="Zaremba-Niedzwiedzka K."/>
            <person name="Martijn J."/>
            <person name="Lind A.E."/>
            <person name="van Eijk R."/>
            <person name="Schleper C."/>
            <person name="Guy L."/>
            <person name="Ettema T.J."/>
        </authorList>
    </citation>
    <scope>NUCLEOTIDE SEQUENCE</scope>
</reference>
<sequence>MKLRPLNDFILVDQPQTTEPYGSIIIAGDKEKPLRGTVLEVGPGRYFCDNRIKPTVKVGDTVLFGKSVGEEVELDRNTTILVFRESQILAVVE</sequence>
<dbReference type="SUPFAM" id="SSF50129">
    <property type="entry name" value="GroES-like"/>
    <property type="match status" value="1"/>
</dbReference>
<dbReference type="SMART" id="SM00883">
    <property type="entry name" value="Cpn10"/>
    <property type="match status" value="1"/>
</dbReference>
<dbReference type="GO" id="GO:0051087">
    <property type="term" value="F:protein-folding chaperone binding"/>
    <property type="evidence" value="ECO:0007669"/>
    <property type="project" value="TreeGrafter"/>
</dbReference>
<evidence type="ECO:0000256" key="1">
    <source>
        <dbReference type="ARBA" id="ARBA00006975"/>
    </source>
</evidence>
<keyword evidence="2" id="KW-0143">Chaperone</keyword>
<dbReference type="GO" id="GO:0046872">
    <property type="term" value="F:metal ion binding"/>
    <property type="evidence" value="ECO:0007669"/>
    <property type="project" value="TreeGrafter"/>
</dbReference>
<protein>
    <recommendedName>
        <fullName evidence="4">10 kDa chaperonin</fullName>
    </recommendedName>
</protein>
<dbReference type="GO" id="GO:0005524">
    <property type="term" value="F:ATP binding"/>
    <property type="evidence" value="ECO:0007669"/>
    <property type="project" value="InterPro"/>
</dbReference>
<dbReference type="CDD" id="cd00320">
    <property type="entry name" value="cpn10"/>
    <property type="match status" value="1"/>
</dbReference>
<evidence type="ECO:0000256" key="2">
    <source>
        <dbReference type="ARBA" id="ARBA00023186"/>
    </source>
</evidence>
<dbReference type="PRINTS" id="PR00297">
    <property type="entry name" value="CHAPERONIN10"/>
</dbReference>
<dbReference type="GO" id="GO:0044183">
    <property type="term" value="F:protein folding chaperone"/>
    <property type="evidence" value="ECO:0007669"/>
    <property type="project" value="InterPro"/>
</dbReference>
<dbReference type="InterPro" id="IPR020818">
    <property type="entry name" value="Chaperonin_GroES"/>
</dbReference>
<dbReference type="EMBL" id="LAZR01017723">
    <property type="protein sequence ID" value="KKL99240.1"/>
    <property type="molecule type" value="Genomic_DNA"/>
</dbReference>
<dbReference type="PANTHER" id="PTHR10772">
    <property type="entry name" value="10 KDA HEAT SHOCK PROTEIN"/>
    <property type="match status" value="1"/>
</dbReference>
<gene>
    <name evidence="3" type="ORF">LCGC14_1816390</name>
</gene>
<dbReference type="PANTHER" id="PTHR10772:SF58">
    <property type="entry name" value="CO-CHAPERONIN GROES"/>
    <property type="match status" value="1"/>
</dbReference>
<proteinExistence type="inferred from homology"/>
<name>A0A0F9J006_9ZZZZ</name>
<dbReference type="GO" id="GO:0051082">
    <property type="term" value="F:unfolded protein binding"/>
    <property type="evidence" value="ECO:0007669"/>
    <property type="project" value="TreeGrafter"/>
</dbReference>
<dbReference type="InterPro" id="IPR011032">
    <property type="entry name" value="GroES-like_sf"/>
</dbReference>
<dbReference type="InterPro" id="IPR037124">
    <property type="entry name" value="Chaperonin_GroES_sf"/>
</dbReference>
<comment type="caution">
    <text evidence="3">The sequence shown here is derived from an EMBL/GenBank/DDBJ whole genome shotgun (WGS) entry which is preliminary data.</text>
</comment>
<dbReference type="Gene3D" id="2.30.33.40">
    <property type="entry name" value="GroES chaperonin"/>
    <property type="match status" value="1"/>
</dbReference>